<dbReference type="NCBIfam" id="TIGR00384">
    <property type="entry name" value="dhsB"/>
    <property type="match status" value="1"/>
</dbReference>
<dbReference type="SUPFAM" id="SSF46548">
    <property type="entry name" value="alpha-helical ferredoxin"/>
    <property type="match status" value="1"/>
</dbReference>
<dbReference type="InterPro" id="IPR004489">
    <property type="entry name" value="Succ_DH/fum_Rdtase_Fe-S"/>
</dbReference>
<evidence type="ECO:0000256" key="7">
    <source>
        <dbReference type="ARBA" id="ARBA00023004"/>
    </source>
</evidence>
<dbReference type="InterPro" id="IPR006058">
    <property type="entry name" value="2Fe2S_fd_BS"/>
</dbReference>
<comment type="catalytic activity">
    <reaction evidence="10">
        <text>a quinone + succinate = fumarate + a quinol</text>
        <dbReference type="Rhea" id="RHEA:40523"/>
        <dbReference type="ChEBI" id="CHEBI:24646"/>
        <dbReference type="ChEBI" id="CHEBI:29806"/>
        <dbReference type="ChEBI" id="CHEBI:30031"/>
        <dbReference type="ChEBI" id="CHEBI:132124"/>
        <dbReference type="EC" id="1.3.5.1"/>
    </reaction>
</comment>
<organism evidence="11 12">
    <name type="scientific">Prauserella marina</name>
    <dbReference type="NCBI Taxonomy" id="530584"/>
    <lineage>
        <taxon>Bacteria</taxon>
        <taxon>Bacillati</taxon>
        <taxon>Actinomycetota</taxon>
        <taxon>Actinomycetes</taxon>
        <taxon>Pseudonocardiales</taxon>
        <taxon>Pseudonocardiaceae</taxon>
        <taxon>Prauserella</taxon>
    </lineage>
</organism>
<dbReference type="PROSITE" id="PS00197">
    <property type="entry name" value="2FE2S_FER_1"/>
    <property type="match status" value="1"/>
</dbReference>
<comment type="cofactor">
    <cofactor evidence="10">
        <name>[2Fe-2S] cluster</name>
        <dbReference type="ChEBI" id="CHEBI:190135"/>
    </cofactor>
    <text evidence="10">Binds 1 [2Fe-2S] cluster.</text>
</comment>
<dbReference type="InterPro" id="IPR050573">
    <property type="entry name" value="SDH/FRD_Iron-Sulfur"/>
</dbReference>
<dbReference type="GO" id="GO:0046872">
    <property type="term" value="F:metal ion binding"/>
    <property type="evidence" value="ECO:0007669"/>
    <property type="project" value="UniProtKB-KW"/>
</dbReference>
<dbReference type="InterPro" id="IPR017900">
    <property type="entry name" value="4Fe4S_Fe_S_CS"/>
</dbReference>
<dbReference type="InterPro" id="IPR025192">
    <property type="entry name" value="Succ_DH/fum_Rdtase_N"/>
</dbReference>
<dbReference type="Pfam" id="PF12838">
    <property type="entry name" value="Fer4_7"/>
    <property type="match status" value="1"/>
</dbReference>
<accession>A0A222VS46</accession>
<keyword evidence="7 10" id="KW-0408">Iron</keyword>
<dbReference type="Gene3D" id="3.10.20.30">
    <property type="match status" value="1"/>
</dbReference>
<dbReference type="GO" id="GO:0051539">
    <property type="term" value="F:4 iron, 4 sulfur cluster binding"/>
    <property type="evidence" value="ECO:0007669"/>
    <property type="project" value="UniProtKB-KW"/>
</dbReference>
<dbReference type="GO" id="GO:0006099">
    <property type="term" value="P:tricarboxylic acid cycle"/>
    <property type="evidence" value="ECO:0007669"/>
    <property type="project" value="UniProtKB-KW"/>
</dbReference>
<dbReference type="GO" id="GO:0022904">
    <property type="term" value="P:respiratory electron transport chain"/>
    <property type="evidence" value="ECO:0007669"/>
    <property type="project" value="TreeGrafter"/>
</dbReference>
<dbReference type="GO" id="GO:0008177">
    <property type="term" value="F:succinate dehydrogenase (quinone) activity"/>
    <property type="evidence" value="ECO:0007669"/>
    <property type="project" value="UniProtKB-EC"/>
</dbReference>
<name>A0A222VS46_9PSEU</name>
<keyword evidence="6" id="KW-0560">Oxidoreductase</keyword>
<dbReference type="InterPro" id="IPR017896">
    <property type="entry name" value="4Fe4S_Fe-S-bd"/>
</dbReference>
<dbReference type="AlphaFoldDB" id="A0A222VS46"/>
<dbReference type="EMBL" id="FMZE01000009">
    <property type="protein sequence ID" value="SDD53333.1"/>
    <property type="molecule type" value="Genomic_DNA"/>
</dbReference>
<evidence type="ECO:0000256" key="2">
    <source>
        <dbReference type="ARBA" id="ARBA00022485"/>
    </source>
</evidence>
<comment type="cofactor">
    <cofactor evidence="10">
        <name>[3Fe-4S] cluster</name>
        <dbReference type="ChEBI" id="CHEBI:21137"/>
    </cofactor>
    <text evidence="10">Binds 1 [3Fe-4S] cluster.</text>
</comment>
<dbReference type="PANTHER" id="PTHR11921:SF41">
    <property type="entry name" value="SUCCINATE DEHYDROGENASE"/>
    <property type="match status" value="1"/>
</dbReference>
<evidence type="ECO:0000256" key="9">
    <source>
        <dbReference type="ARBA" id="ARBA00023291"/>
    </source>
</evidence>
<dbReference type="STRING" id="530584.SAMN05421630_109269"/>
<dbReference type="Pfam" id="PF13085">
    <property type="entry name" value="Fer2_3"/>
    <property type="match status" value="1"/>
</dbReference>
<dbReference type="InterPro" id="IPR036010">
    <property type="entry name" value="2Fe-2S_ferredoxin-like_sf"/>
</dbReference>
<dbReference type="PROSITE" id="PS51379">
    <property type="entry name" value="4FE4S_FER_2"/>
    <property type="match status" value="1"/>
</dbReference>
<dbReference type="RefSeq" id="WP_091808381.1">
    <property type="nucleotide sequence ID" value="NZ_CP016353.1"/>
</dbReference>
<protein>
    <recommendedName>
        <fullName evidence="10">Succinate dehydrogenase iron-sulfur subunit</fullName>
        <ecNumber evidence="10">1.3.5.1</ecNumber>
    </recommendedName>
</protein>
<keyword evidence="4 10" id="KW-0001">2Fe-2S</keyword>
<evidence type="ECO:0000313" key="12">
    <source>
        <dbReference type="Proteomes" id="UP000199494"/>
    </source>
</evidence>
<dbReference type="GO" id="GO:0009055">
    <property type="term" value="F:electron transfer activity"/>
    <property type="evidence" value="ECO:0007669"/>
    <property type="project" value="InterPro"/>
</dbReference>
<reference evidence="11 12" key="1">
    <citation type="submission" date="2016-10" db="EMBL/GenBank/DDBJ databases">
        <authorList>
            <person name="de Groot N.N."/>
        </authorList>
    </citation>
    <scope>NUCLEOTIDE SEQUENCE [LARGE SCALE GENOMIC DNA]</scope>
    <source>
        <strain evidence="11 12">CGMCC 4.5506</strain>
    </source>
</reference>
<keyword evidence="12" id="KW-1185">Reference proteome</keyword>
<dbReference type="GO" id="GO:0051537">
    <property type="term" value="F:2 iron, 2 sulfur cluster binding"/>
    <property type="evidence" value="ECO:0007669"/>
    <property type="project" value="UniProtKB-KW"/>
</dbReference>
<evidence type="ECO:0000313" key="11">
    <source>
        <dbReference type="EMBL" id="SDD53333.1"/>
    </source>
</evidence>
<dbReference type="InterPro" id="IPR009051">
    <property type="entry name" value="Helical_ferredxn"/>
</dbReference>
<gene>
    <name evidence="11" type="ORF">SAMN05421630_109269</name>
</gene>
<evidence type="ECO:0000256" key="5">
    <source>
        <dbReference type="ARBA" id="ARBA00022723"/>
    </source>
</evidence>
<evidence type="ECO:0000256" key="10">
    <source>
        <dbReference type="RuleBase" id="RU361237"/>
    </source>
</evidence>
<dbReference type="InterPro" id="IPR001041">
    <property type="entry name" value="2Fe-2S_ferredoxin-type"/>
</dbReference>
<dbReference type="OrthoDB" id="9804391at2"/>
<dbReference type="EC" id="1.3.5.1" evidence="10"/>
<keyword evidence="5 10" id="KW-0479">Metal-binding</keyword>
<dbReference type="Gene3D" id="1.10.1060.10">
    <property type="entry name" value="Alpha-helical ferredoxin"/>
    <property type="match status" value="1"/>
</dbReference>
<evidence type="ECO:0000256" key="4">
    <source>
        <dbReference type="ARBA" id="ARBA00022714"/>
    </source>
</evidence>
<comment type="cofactor">
    <cofactor evidence="10">
        <name>[4Fe-4S] cluster</name>
        <dbReference type="ChEBI" id="CHEBI:49883"/>
    </cofactor>
    <text evidence="10">Binds 1 [4Fe-4S] cluster.</text>
</comment>
<comment type="similarity">
    <text evidence="1 10">Belongs to the succinate dehydrogenase/fumarate reductase iron-sulfur protein family.</text>
</comment>
<proteinExistence type="inferred from homology"/>
<dbReference type="PANTHER" id="PTHR11921">
    <property type="entry name" value="SUCCINATE DEHYDROGENASE IRON-SULFUR PROTEIN"/>
    <property type="match status" value="1"/>
</dbReference>
<dbReference type="CDD" id="cd00207">
    <property type="entry name" value="fer2"/>
    <property type="match status" value="1"/>
</dbReference>
<dbReference type="PROSITE" id="PS51085">
    <property type="entry name" value="2FE2S_FER_2"/>
    <property type="match status" value="1"/>
</dbReference>
<dbReference type="PROSITE" id="PS00198">
    <property type="entry name" value="4FE4S_FER_1"/>
    <property type="match status" value="1"/>
</dbReference>
<dbReference type="NCBIfam" id="NF005746">
    <property type="entry name" value="PRK07570.1"/>
    <property type="match status" value="1"/>
</dbReference>
<dbReference type="GO" id="GO:0051538">
    <property type="term" value="F:3 iron, 4 sulfur cluster binding"/>
    <property type="evidence" value="ECO:0007669"/>
    <property type="project" value="UniProtKB-KW"/>
</dbReference>
<dbReference type="SUPFAM" id="SSF54292">
    <property type="entry name" value="2Fe-2S ferredoxin-like"/>
    <property type="match status" value="1"/>
</dbReference>
<evidence type="ECO:0000256" key="6">
    <source>
        <dbReference type="ARBA" id="ARBA00023002"/>
    </source>
</evidence>
<dbReference type="Proteomes" id="UP000199494">
    <property type="component" value="Unassembled WGS sequence"/>
</dbReference>
<dbReference type="KEGG" id="pmad:BAY61_18910"/>
<sequence>MRFTVRVWRQREENSRGALVDYAVEDVSPDMSLLEVLDQLNERLTSEGEEPVAFDHDCREGICGMCGMMINGVAHGPQRATTACQLHMRHFTDGQTITIEPWRSSAFPVLKDLVVDRSALDHIIEAGGYISAQAGAAPDAHAMPVPKRDADRAFAAAACIGCGACVAACPNGSAMLFTSAKATHLGLLPQGQPQRYTRAENMIAAHDDLGFGGCTNTGECTQVCPKGIPLETIARFNADVLSSALRDHRDED</sequence>
<keyword evidence="3" id="KW-0816">Tricarboxylic acid cycle</keyword>
<evidence type="ECO:0000256" key="8">
    <source>
        <dbReference type="ARBA" id="ARBA00023014"/>
    </source>
</evidence>
<evidence type="ECO:0000256" key="3">
    <source>
        <dbReference type="ARBA" id="ARBA00022532"/>
    </source>
</evidence>
<keyword evidence="2 10" id="KW-0004">4Fe-4S</keyword>
<keyword evidence="8 10" id="KW-0411">Iron-sulfur</keyword>
<dbReference type="InterPro" id="IPR012675">
    <property type="entry name" value="Beta-grasp_dom_sf"/>
</dbReference>
<evidence type="ECO:0000256" key="1">
    <source>
        <dbReference type="ARBA" id="ARBA00009433"/>
    </source>
</evidence>
<keyword evidence="9 10" id="KW-0003">3Fe-4S</keyword>